<evidence type="ECO:0008006" key="3">
    <source>
        <dbReference type="Google" id="ProtNLM"/>
    </source>
</evidence>
<dbReference type="EMBL" id="FOPC01000029">
    <property type="protein sequence ID" value="SFH18114.1"/>
    <property type="molecule type" value="Genomic_DNA"/>
</dbReference>
<evidence type="ECO:0000313" key="1">
    <source>
        <dbReference type="EMBL" id="SFH18114.1"/>
    </source>
</evidence>
<evidence type="ECO:0000313" key="2">
    <source>
        <dbReference type="Proteomes" id="UP000199642"/>
    </source>
</evidence>
<organism evidence="1 2">
    <name type="scientific">Algoriphagus hitonicola</name>
    <dbReference type="NCBI Taxonomy" id="435880"/>
    <lineage>
        <taxon>Bacteria</taxon>
        <taxon>Pseudomonadati</taxon>
        <taxon>Bacteroidota</taxon>
        <taxon>Cytophagia</taxon>
        <taxon>Cytophagales</taxon>
        <taxon>Cyclobacteriaceae</taxon>
        <taxon>Algoriphagus</taxon>
    </lineage>
</organism>
<dbReference type="PROSITE" id="PS51257">
    <property type="entry name" value="PROKAR_LIPOPROTEIN"/>
    <property type="match status" value="1"/>
</dbReference>
<reference evidence="2" key="1">
    <citation type="submission" date="2016-10" db="EMBL/GenBank/DDBJ databases">
        <authorList>
            <person name="Varghese N."/>
            <person name="Submissions S."/>
        </authorList>
    </citation>
    <scope>NUCLEOTIDE SEQUENCE [LARGE SCALE GENOMIC DNA]</scope>
    <source>
        <strain evidence="2">DSM 19315</strain>
    </source>
</reference>
<keyword evidence="2" id="KW-1185">Reference proteome</keyword>
<dbReference type="RefSeq" id="WP_092794900.1">
    <property type="nucleotide sequence ID" value="NZ_FOPC01000029.1"/>
</dbReference>
<dbReference type="InterPro" id="IPR011042">
    <property type="entry name" value="6-blade_b-propeller_TolB-like"/>
</dbReference>
<accession>A0A1I2XXC2</accession>
<dbReference type="STRING" id="435880.SAMN04487988_1291"/>
<dbReference type="Gene3D" id="2.120.10.30">
    <property type="entry name" value="TolB, C-terminal domain"/>
    <property type="match status" value="1"/>
</dbReference>
<dbReference type="Proteomes" id="UP000199642">
    <property type="component" value="Unassembled WGS sequence"/>
</dbReference>
<proteinExistence type="predicted"/>
<dbReference type="Pfam" id="PF17170">
    <property type="entry name" value="DUF5128"/>
    <property type="match status" value="1"/>
</dbReference>
<gene>
    <name evidence="1" type="ORF">SAMN04487988_1291</name>
</gene>
<dbReference type="OrthoDB" id="826150at2"/>
<dbReference type="AlphaFoldDB" id="A0A1I2XXC2"/>
<dbReference type="SUPFAM" id="SSF101908">
    <property type="entry name" value="Putative isomerase YbhE"/>
    <property type="match status" value="1"/>
</dbReference>
<name>A0A1I2XXC2_9BACT</name>
<sequence>MRLFFCFLLVLIISSCNLKESHDSESIKQININTDDPRNLRLSDIFASVEIITLDKKEIVGGVDDLIWTKNAMIVLDKKKTKTIFIFDHKGQIISSIKASGEGPGQFLYPKNIQYSELRNSIFIWCSGTAKFLEFNLNGDFIQEIKFDGVVAVGDFFIQKDKFIFYNLITNSGNEEVIFLDEKFQILQNIDLGKIISNDLKVSSLKENFFYPTYDNKGFYFKQVYGNRLVEFRDNYVNSLIMFNYGQHTLHYDSKKIYSAGQIHENLLQTNSMTTGDDLIDLENILFFEFIEGNVTKLGVYDKIIKKSLFIEVLENDMDKLFDFSSILSTFSNSDGFFYLVYSPDILLSRIRRTSNNKYVNIKTIIDADPENPVIFKYKFKENIKLSF</sequence>
<protein>
    <recommendedName>
        <fullName evidence="3">6-bladed beta-propeller protein</fullName>
    </recommendedName>
</protein>